<dbReference type="SMART" id="SM00651">
    <property type="entry name" value="Sm"/>
    <property type="match status" value="1"/>
</dbReference>
<dbReference type="InterPro" id="IPR034100">
    <property type="entry name" value="Sm_F"/>
</dbReference>
<dbReference type="FunFam" id="2.30.30.100:FF:000011">
    <property type="entry name" value="small nuclear ribonucleoprotein F"/>
    <property type="match status" value="1"/>
</dbReference>
<proteinExistence type="inferred from homology"/>
<evidence type="ECO:0000259" key="11">
    <source>
        <dbReference type="PROSITE" id="PS50240"/>
    </source>
</evidence>
<protein>
    <recommendedName>
        <fullName evidence="9">Sm protein F</fullName>
    </recommendedName>
</protein>
<comment type="function">
    <text evidence="10">Plays a role in pre-mRNA splicing as a core component of the spliceosomal U1, U2, U4 and U5 small nuclear ribonucleoproteins (snRNPs), the building blocks of the spliceosome.</text>
</comment>
<dbReference type="GO" id="GO:0004252">
    <property type="term" value="F:serine-type endopeptidase activity"/>
    <property type="evidence" value="ECO:0007669"/>
    <property type="project" value="InterPro"/>
</dbReference>
<keyword evidence="8 13" id="KW-0687">Ribonucleoprotein</keyword>
<dbReference type="GO" id="GO:0005681">
    <property type="term" value="C:spliceosomal complex"/>
    <property type="evidence" value="ECO:0007669"/>
    <property type="project" value="UniProtKB-KW"/>
</dbReference>
<dbReference type="PROSITE" id="PS00134">
    <property type="entry name" value="TRYPSIN_HIS"/>
    <property type="match status" value="1"/>
</dbReference>
<dbReference type="InterPro" id="IPR036691">
    <property type="entry name" value="Endo/exonu/phosph_ase_sf"/>
</dbReference>
<dbReference type="Gene3D" id="2.40.10.10">
    <property type="entry name" value="Trypsin-like serine proteases"/>
    <property type="match status" value="1"/>
</dbReference>
<dbReference type="Pfam" id="PF01423">
    <property type="entry name" value="LSM"/>
    <property type="match status" value="1"/>
</dbReference>
<dbReference type="CDD" id="cd00190">
    <property type="entry name" value="Tryp_SPc"/>
    <property type="match status" value="1"/>
</dbReference>
<dbReference type="GO" id="GO:0000398">
    <property type="term" value="P:mRNA splicing, via spliceosome"/>
    <property type="evidence" value="ECO:0007669"/>
    <property type="project" value="InterPro"/>
</dbReference>
<sequence length="599" mass="67831">MDFYRFTSIFICIFSYTFVISHGSISRKIAKCEICGIQVPSPKIMNGTHVPIGKYPWIVAFSLQKIPKNFCTGTIIASKYILTAAHCLENPTTVHNEECQTTRMPKNCYISADALLIGLQDMKGLQFVEVRHLIPHERYSAKTAINDIALIELKKEIKCNLLPKPLCLPSRNMRKEGQRLIIAGFGFNSPKSLSTEKLMEGKVRQVAMVDCSPRRTITNPKLLCARGADSKQASCKGDSGSTIIRKYKRAFYGIGVTSVGPADCTSERGDLYTDIYKYLKWIKKHLKESNMRISLFSELKIVQLNVHLATAATKNLNKRAEDQEISITCIQEIYQKNNRPNGLPSNVKTFFSDRDNLKSGIIVYNKYLQAIKVFFSNNIIAIPIPFRKSTLMIISVYCPPSEEIETTLIELENCLQHSHDRVLIAGDFNAKSTAWGGDFEDYRGRILLEFLFSKGLVVLNYENSPPTFDGSLGRSWIDITISDPILSENIFQRKIYLEPTCSDHNSYNNIYIFQNLPLNPKPYLNSLTGKPVVVKLKWGMEYKGFLVSVDGYMNLELANTEEYIDGKNKGNLGEVLIRCNNILYIRGVDEEEEDGEMKD</sequence>
<evidence type="ECO:0000256" key="4">
    <source>
        <dbReference type="ARBA" id="ARBA00022728"/>
    </source>
</evidence>
<accession>A0A8T0FI93</accession>
<dbReference type="Gene3D" id="3.60.10.10">
    <property type="entry name" value="Endonuclease/exonuclease/phosphatase"/>
    <property type="match status" value="1"/>
</dbReference>
<reference evidence="13" key="2">
    <citation type="submission" date="2020-06" db="EMBL/GenBank/DDBJ databases">
        <authorList>
            <person name="Sheffer M."/>
        </authorList>
    </citation>
    <scope>NUCLEOTIDE SEQUENCE</scope>
</reference>
<dbReference type="Pfam" id="PF00089">
    <property type="entry name" value="Trypsin"/>
    <property type="match status" value="1"/>
</dbReference>
<organism evidence="13 14">
    <name type="scientific">Argiope bruennichi</name>
    <name type="common">Wasp spider</name>
    <name type="synonym">Aranea bruennichi</name>
    <dbReference type="NCBI Taxonomy" id="94029"/>
    <lineage>
        <taxon>Eukaryota</taxon>
        <taxon>Metazoa</taxon>
        <taxon>Ecdysozoa</taxon>
        <taxon>Arthropoda</taxon>
        <taxon>Chelicerata</taxon>
        <taxon>Arachnida</taxon>
        <taxon>Araneae</taxon>
        <taxon>Araneomorphae</taxon>
        <taxon>Entelegynae</taxon>
        <taxon>Araneoidea</taxon>
        <taxon>Araneidae</taxon>
        <taxon>Argiope</taxon>
    </lineage>
</organism>
<name>A0A8T0FI93_ARGBR</name>
<dbReference type="AlphaFoldDB" id="A0A8T0FI93"/>
<comment type="subcellular location">
    <subcellularLocation>
        <location evidence="1">Nucleus</location>
    </subcellularLocation>
</comment>
<dbReference type="PROSITE" id="PS52002">
    <property type="entry name" value="SM"/>
    <property type="match status" value="1"/>
</dbReference>
<dbReference type="InterPro" id="IPR047575">
    <property type="entry name" value="Sm"/>
</dbReference>
<dbReference type="PANTHER" id="PTHR24260:SF132">
    <property type="entry name" value="PEPTIDASE S1 DOMAIN-CONTAINING PROTEIN"/>
    <property type="match status" value="1"/>
</dbReference>
<keyword evidence="4" id="KW-0747">Spliceosome</keyword>
<feature type="domain" description="Sm" evidence="12">
    <location>
        <begin position="519"/>
        <end position="591"/>
    </location>
</feature>
<dbReference type="PROSITE" id="PS50240">
    <property type="entry name" value="TRYPSIN_DOM"/>
    <property type="match status" value="1"/>
</dbReference>
<keyword evidence="14" id="KW-1185">Reference proteome</keyword>
<gene>
    <name evidence="13" type="ORF">HNY73_007037</name>
</gene>
<dbReference type="SMART" id="SM00020">
    <property type="entry name" value="Tryp_SPc"/>
    <property type="match status" value="1"/>
</dbReference>
<dbReference type="InterPro" id="IPR005135">
    <property type="entry name" value="Endo/exonuclease/phosphatase"/>
</dbReference>
<evidence type="ECO:0000259" key="12">
    <source>
        <dbReference type="PROSITE" id="PS52002"/>
    </source>
</evidence>
<dbReference type="SUPFAM" id="SSF50182">
    <property type="entry name" value="Sm-like ribonucleoproteins"/>
    <property type="match status" value="1"/>
</dbReference>
<keyword evidence="3" id="KW-0507">mRNA processing</keyword>
<evidence type="ECO:0000256" key="2">
    <source>
        <dbReference type="ARBA" id="ARBA00007927"/>
    </source>
</evidence>
<dbReference type="Proteomes" id="UP000807504">
    <property type="component" value="Unassembled WGS sequence"/>
</dbReference>
<feature type="domain" description="Peptidase S1" evidence="11">
    <location>
        <begin position="44"/>
        <end position="287"/>
    </location>
</feature>
<evidence type="ECO:0000256" key="10">
    <source>
        <dbReference type="ARBA" id="ARBA00058057"/>
    </source>
</evidence>
<dbReference type="GO" id="GO:0006508">
    <property type="term" value="P:proteolysis"/>
    <property type="evidence" value="ECO:0007669"/>
    <property type="project" value="InterPro"/>
</dbReference>
<evidence type="ECO:0000256" key="3">
    <source>
        <dbReference type="ARBA" id="ARBA00022664"/>
    </source>
</evidence>
<dbReference type="InterPro" id="IPR001254">
    <property type="entry name" value="Trypsin_dom"/>
</dbReference>
<dbReference type="InterPro" id="IPR043504">
    <property type="entry name" value="Peptidase_S1_PA_chymotrypsin"/>
</dbReference>
<dbReference type="PANTHER" id="PTHR24260">
    <property type="match status" value="1"/>
</dbReference>
<evidence type="ECO:0000313" key="14">
    <source>
        <dbReference type="Proteomes" id="UP000807504"/>
    </source>
</evidence>
<dbReference type="SUPFAM" id="SSF56219">
    <property type="entry name" value="DNase I-like"/>
    <property type="match status" value="1"/>
</dbReference>
<keyword evidence="6" id="KW-0508">mRNA splicing</keyword>
<dbReference type="Gene3D" id="2.30.30.100">
    <property type="match status" value="1"/>
</dbReference>
<evidence type="ECO:0000256" key="7">
    <source>
        <dbReference type="ARBA" id="ARBA00023242"/>
    </source>
</evidence>
<dbReference type="InterPro" id="IPR009003">
    <property type="entry name" value="Peptidase_S1_PA"/>
</dbReference>
<dbReference type="GO" id="GO:0003723">
    <property type="term" value="F:RNA binding"/>
    <property type="evidence" value="ECO:0007669"/>
    <property type="project" value="UniProtKB-KW"/>
</dbReference>
<evidence type="ECO:0000256" key="8">
    <source>
        <dbReference type="ARBA" id="ARBA00023274"/>
    </source>
</evidence>
<keyword evidence="7" id="KW-0539">Nucleus</keyword>
<dbReference type="InterPro" id="IPR010920">
    <property type="entry name" value="LSM_dom_sf"/>
</dbReference>
<dbReference type="CDD" id="cd01722">
    <property type="entry name" value="Sm_F"/>
    <property type="match status" value="1"/>
</dbReference>
<comment type="caution">
    <text evidence="13">The sequence shown here is derived from an EMBL/GenBank/DDBJ whole genome shotgun (WGS) entry which is preliminary data.</text>
</comment>
<dbReference type="InterPro" id="IPR018114">
    <property type="entry name" value="TRYPSIN_HIS"/>
</dbReference>
<dbReference type="EMBL" id="JABXBU010000012">
    <property type="protein sequence ID" value="KAF8789060.1"/>
    <property type="molecule type" value="Genomic_DNA"/>
</dbReference>
<evidence type="ECO:0000256" key="5">
    <source>
        <dbReference type="ARBA" id="ARBA00022884"/>
    </source>
</evidence>
<dbReference type="InterPro" id="IPR051333">
    <property type="entry name" value="CLIP_Serine_Protease"/>
</dbReference>
<keyword evidence="5" id="KW-0694">RNA-binding</keyword>
<comment type="similarity">
    <text evidence="2">Belongs to the snRNP Sm proteins family. SmF/LSm6 subfamily.</text>
</comment>
<evidence type="ECO:0000256" key="1">
    <source>
        <dbReference type="ARBA" id="ARBA00004123"/>
    </source>
</evidence>
<dbReference type="InterPro" id="IPR001163">
    <property type="entry name" value="Sm_dom_euk/arc"/>
</dbReference>
<evidence type="ECO:0000256" key="6">
    <source>
        <dbReference type="ARBA" id="ARBA00023187"/>
    </source>
</evidence>
<dbReference type="Pfam" id="PF14529">
    <property type="entry name" value="Exo_endo_phos_2"/>
    <property type="match status" value="1"/>
</dbReference>
<dbReference type="SUPFAM" id="SSF50494">
    <property type="entry name" value="Trypsin-like serine proteases"/>
    <property type="match status" value="1"/>
</dbReference>
<evidence type="ECO:0000256" key="9">
    <source>
        <dbReference type="ARBA" id="ARBA00030144"/>
    </source>
</evidence>
<dbReference type="PRINTS" id="PR00722">
    <property type="entry name" value="CHYMOTRYPSIN"/>
</dbReference>
<dbReference type="InterPro" id="IPR001314">
    <property type="entry name" value="Peptidase_S1A"/>
</dbReference>
<evidence type="ECO:0000313" key="13">
    <source>
        <dbReference type="EMBL" id="KAF8789060.1"/>
    </source>
</evidence>
<reference evidence="13" key="1">
    <citation type="journal article" date="2020" name="bioRxiv">
        <title>Chromosome-level reference genome of the European wasp spider Argiope bruennichi: a resource for studies on range expansion and evolutionary adaptation.</title>
        <authorList>
            <person name="Sheffer M.M."/>
            <person name="Hoppe A."/>
            <person name="Krehenwinkel H."/>
            <person name="Uhl G."/>
            <person name="Kuss A.W."/>
            <person name="Jensen L."/>
            <person name="Jensen C."/>
            <person name="Gillespie R.G."/>
            <person name="Hoff K.J."/>
            <person name="Prost S."/>
        </authorList>
    </citation>
    <scope>NUCLEOTIDE SEQUENCE</scope>
</reference>